<reference evidence="3" key="3">
    <citation type="submission" date="2025-09" db="UniProtKB">
        <authorList>
            <consortium name="Ensembl"/>
        </authorList>
    </citation>
    <scope>IDENTIFICATION</scope>
</reference>
<keyword evidence="2" id="KW-0812">Transmembrane</keyword>
<evidence type="ECO:0000256" key="2">
    <source>
        <dbReference type="SAM" id="Phobius"/>
    </source>
</evidence>
<gene>
    <name evidence="3" type="primary">LOC100179792</name>
</gene>
<reference evidence="4" key="1">
    <citation type="journal article" date="2002" name="Science">
        <title>The draft genome of Ciona intestinalis: insights into chordate and vertebrate origins.</title>
        <authorList>
            <person name="Dehal P."/>
            <person name="Satou Y."/>
            <person name="Campbell R.K."/>
            <person name="Chapman J."/>
            <person name="Degnan B."/>
            <person name="De Tomaso A."/>
            <person name="Davidson B."/>
            <person name="Di Gregorio A."/>
            <person name="Gelpke M."/>
            <person name="Goodstein D.M."/>
            <person name="Harafuji N."/>
            <person name="Hastings K.E."/>
            <person name="Ho I."/>
            <person name="Hotta K."/>
            <person name="Huang W."/>
            <person name="Kawashima T."/>
            <person name="Lemaire P."/>
            <person name="Martinez D."/>
            <person name="Meinertzhagen I.A."/>
            <person name="Necula S."/>
            <person name="Nonaka M."/>
            <person name="Putnam N."/>
            <person name="Rash S."/>
            <person name="Saiga H."/>
            <person name="Satake M."/>
            <person name="Terry A."/>
            <person name="Yamada L."/>
            <person name="Wang H.G."/>
            <person name="Awazu S."/>
            <person name="Azumi K."/>
            <person name="Boore J."/>
            <person name="Branno M."/>
            <person name="Chin-Bow S."/>
            <person name="DeSantis R."/>
            <person name="Doyle S."/>
            <person name="Francino P."/>
            <person name="Keys D.N."/>
            <person name="Haga S."/>
            <person name="Hayashi H."/>
            <person name="Hino K."/>
            <person name="Imai K.S."/>
            <person name="Inaba K."/>
            <person name="Kano S."/>
            <person name="Kobayashi K."/>
            <person name="Kobayashi M."/>
            <person name="Lee B.I."/>
            <person name="Makabe K.W."/>
            <person name="Manohar C."/>
            <person name="Matassi G."/>
            <person name="Medina M."/>
            <person name="Mochizuki Y."/>
            <person name="Mount S."/>
            <person name="Morishita T."/>
            <person name="Miura S."/>
            <person name="Nakayama A."/>
            <person name="Nishizaka S."/>
            <person name="Nomoto H."/>
            <person name="Ohta F."/>
            <person name="Oishi K."/>
            <person name="Rigoutsos I."/>
            <person name="Sano M."/>
            <person name="Sasaki A."/>
            <person name="Sasakura Y."/>
            <person name="Shoguchi E."/>
            <person name="Shin-i T."/>
            <person name="Spagnuolo A."/>
            <person name="Stainier D."/>
            <person name="Suzuki M.M."/>
            <person name="Tassy O."/>
            <person name="Takatori N."/>
            <person name="Tokuoka M."/>
            <person name="Yagi K."/>
            <person name="Yoshizaki F."/>
            <person name="Wada S."/>
            <person name="Zhang C."/>
            <person name="Hyatt P.D."/>
            <person name="Larimer F."/>
            <person name="Detter C."/>
            <person name="Doggett N."/>
            <person name="Glavina T."/>
            <person name="Hawkins T."/>
            <person name="Richardson P."/>
            <person name="Lucas S."/>
            <person name="Kohara Y."/>
            <person name="Levine M."/>
            <person name="Satoh N."/>
            <person name="Rokhsar D.S."/>
        </authorList>
    </citation>
    <scope>NUCLEOTIDE SEQUENCE [LARGE SCALE GENOMIC DNA]</scope>
</reference>
<dbReference type="HOGENOM" id="CLU_1261101_0_0_1"/>
<accession>F6RTG7</accession>
<accession>A0A1W2WK60</accession>
<dbReference type="GeneID" id="100179792"/>
<keyword evidence="2" id="KW-1133">Transmembrane helix</keyword>
<feature type="region of interest" description="Disordered" evidence="1">
    <location>
        <begin position="42"/>
        <end position="62"/>
    </location>
</feature>
<dbReference type="KEGG" id="cin:100179792"/>
<protein>
    <submittedName>
        <fullName evidence="3">Uncharacterized LOC100179792</fullName>
    </submittedName>
</protein>
<keyword evidence="2" id="KW-0472">Membrane</keyword>
<proteinExistence type="predicted"/>
<evidence type="ECO:0000313" key="3">
    <source>
        <dbReference type="Ensembl" id="ENSCINP00000028786.2"/>
    </source>
</evidence>
<evidence type="ECO:0000313" key="4">
    <source>
        <dbReference type="Proteomes" id="UP000008144"/>
    </source>
</evidence>
<evidence type="ECO:0000256" key="1">
    <source>
        <dbReference type="SAM" id="MobiDB-lite"/>
    </source>
</evidence>
<reference evidence="3" key="2">
    <citation type="submission" date="2025-08" db="UniProtKB">
        <authorList>
            <consortium name="Ensembl"/>
        </authorList>
    </citation>
    <scope>IDENTIFICATION</scope>
</reference>
<dbReference type="AlphaFoldDB" id="F6RTG7"/>
<name>F6RTG7_CIOIN</name>
<dbReference type="Ensembl" id="ENSCINT00000029032.2">
    <property type="protein sequence ID" value="ENSCINP00000028786.2"/>
    <property type="gene ID" value="ENSCING00000016714.2"/>
</dbReference>
<sequence>MGWDGAFDESFKWKIVRCGDTHRFICQKTVKTTTEATTEVQTTTNSERGYTETTSGIEHKETSGSSAGLYAATSVGAVIVIVLCGVICIKYYRNKSPASDVTVTYAVPNEDYTPASVNNVLYETSGETSQDIYAVANKVDPVYSCAEAGPSHDVSDVDFRGADGPYVCAQENLPIDDNMGVDSPKDVYAKVAKGPPKNDVYAKVAKEPPKNDVYAKVLK</sequence>
<keyword evidence="4" id="KW-1185">Reference proteome</keyword>
<organism evidence="3 4">
    <name type="scientific">Ciona intestinalis</name>
    <name type="common">Transparent sea squirt</name>
    <name type="synonym">Ascidia intestinalis</name>
    <dbReference type="NCBI Taxonomy" id="7719"/>
    <lineage>
        <taxon>Eukaryota</taxon>
        <taxon>Metazoa</taxon>
        <taxon>Chordata</taxon>
        <taxon>Tunicata</taxon>
        <taxon>Ascidiacea</taxon>
        <taxon>Phlebobranchia</taxon>
        <taxon>Cionidae</taxon>
        <taxon>Ciona</taxon>
    </lineage>
</organism>
<dbReference type="RefSeq" id="XP_002129053.1">
    <property type="nucleotide sequence ID" value="XM_002129017.5"/>
</dbReference>
<dbReference type="InParanoid" id="F6RTG7"/>
<feature type="compositionally biased region" description="Polar residues" evidence="1">
    <location>
        <begin position="45"/>
        <end position="56"/>
    </location>
</feature>
<feature type="transmembrane region" description="Helical" evidence="2">
    <location>
        <begin position="69"/>
        <end position="89"/>
    </location>
</feature>
<dbReference type="Proteomes" id="UP000008144">
    <property type="component" value="Unassembled WGS sequence"/>
</dbReference>